<dbReference type="EMBL" id="WHWC01000014">
    <property type="protein sequence ID" value="KAG8369574.1"/>
    <property type="molecule type" value="Genomic_DNA"/>
</dbReference>
<dbReference type="SUPFAM" id="SSF53756">
    <property type="entry name" value="UDP-Glycosyltransferase/glycogen phosphorylase"/>
    <property type="match status" value="2"/>
</dbReference>
<keyword evidence="6" id="KW-1185">Reference proteome</keyword>
<name>A0AAV6WNY4_9LAMI</name>
<dbReference type="PANTHER" id="PTHR48044:SF82">
    <property type="entry name" value="GLYCOSYLTRANSFERASE"/>
    <property type="match status" value="1"/>
</dbReference>
<dbReference type="AlphaFoldDB" id="A0AAV6WNY4"/>
<dbReference type="InterPro" id="IPR002213">
    <property type="entry name" value="UDP_glucos_trans"/>
</dbReference>
<dbReference type="GO" id="GO:0016138">
    <property type="term" value="P:glycoside biosynthetic process"/>
    <property type="evidence" value="ECO:0007669"/>
    <property type="project" value="UniProtKB-ARBA"/>
</dbReference>
<dbReference type="PANTHER" id="PTHR48044">
    <property type="entry name" value="GLYCOSYLTRANSFERASE"/>
    <property type="match status" value="1"/>
</dbReference>
<reference evidence="5" key="1">
    <citation type="submission" date="2019-10" db="EMBL/GenBank/DDBJ databases">
        <authorList>
            <person name="Zhang R."/>
            <person name="Pan Y."/>
            <person name="Wang J."/>
            <person name="Ma R."/>
            <person name="Yu S."/>
        </authorList>
    </citation>
    <scope>NUCLEOTIDE SEQUENCE</scope>
    <source>
        <strain evidence="5">LA-IB0</strain>
        <tissue evidence="5">Leaf</tissue>
    </source>
</reference>
<evidence type="ECO:0000256" key="4">
    <source>
        <dbReference type="SAM" id="Coils"/>
    </source>
</evidence>
<comment type="caution">
    <text evidence="5">The sequence shown here is derived from an EMBL/GenBank/DDBJ whole genome shotgun (WGS) entry which is preliminary data.</text>
</comment>
<feature type="coiled-coil region" evidence="4">
    <location>
        <begin position="483"/>
        <end position="518"/>
    </location>
</feature>
<gene>
    <name evidence="5" type="ORF">BUALT_Bualt14G0027500</name>
</gene>
<evidence type="ECO:0008006" key="7">
    <source>
        <dbReference type="Google" id="ProtNLM"/>
    </source>
</evidence>
<organism evidence="5 6">
    <name type="scientific">Buddleja alternifolia</name>
    <dbReference type="NCBI Taxonomy" id="168488"/>
    <lineage>
        <taxon>Eukaryota</taxon>
        <taxon>Viridiplantae</taxon>
        <taxon>Streptophyta</taxon>
        <taxon>Embryophyta</taxon>
        <taxon>Tracheophyta</taxon>
        <taxon>Spermatophyta</taxon>
        <taxon>Magnoliopsida</taxon>
        <taxon>eudicotyledons</taxon>
        <taxon>Gunneridae</taxon>
        <taxon>Pentapetalae</taxon>
        <taxon>asterids</taxon>
        <taxon>lamiids</taxon>
        <taxon>Lamiales</taxon>
        <taxon>Scrophulariaceae</taxon>
        <taxon>Buddlejeae</taxon>
        <taxon>Buddleja</taxon>
    </lineage>
</organism>
<evidence type="ECO:0000313" key="6">
    <source>
        <dbReference type="Proteomes" id="UP000826271"/>
    </source>
</evidence>
<keyword evidence="3" id="KW-0808">Transferase</keyword>
<dbReference type="GO" id="GO:0008194">
    <property type="term" value="F:UDP-glycosyltransferase activity"/>
    <property type="evidence" value="ECO:0007669"/>
    <property type="project" value="InterPro"/>
</dbReference>
<evidence type="ECO:0000256" key="1">
    <source>
        <dbReference type="ARBA" id="ARBA00009995"/>
    </source>
</evidence>
<dbReference type="FunFam" id="3.40.50.2000:FF:000060">
    <property type="entry name" value="Glycosyltransferase"/>
    <property type="match status" value="1"/>
</dbReference>
<accession>A0AAV6WNY4</accession>
<dbReference type="Gene3D" id="3.40.50.2000">
    <property type="entry name" value="Glycogen Phosphorylase B"/>
    <property type="match status" value="2"/>
</dbReference>
<evidence type="ECO:0000313" key="5">
    <source>
        <dbReference type="EMBL" id="KAG8369574.1"/>
    </source>
</evidence>
<evidence type="ECO:0000256" key="2">
    <source>
        <dbReference type="ARBA" id="ARBA00022676"/>
    </source>
</evidence>
<sequence length="526" mass="59394">MPSLPQLPPELHTTKNLLSNLLPTLIQAFQMSSSSFYEIFNTLKPDLLIYDLFQPWAPKLTLSKGIPCVLFAAAAATSYSFYHHLCTYGTASTFPYEAIYLLDHEKIDLRACLEPYIKDADNDFAFGNFTLSTDIILTKSCRVVEGEYIDYLSVLCKKRIVPTGPLVLALCIHQLTLNSAHHKDIGSSAERELEDYKEQVTAELKANEEDRKKLASVQTELDTVCKSLDLEKAKFTQLQFDDIIISRAIDDQRDGFYKAIDYLKQIGGFNVGVNPDEFERDYVNMDLIRPSLTPDDESDYINFPEFNNIVRSLGFEPDKTRASTSFQRELDATVSHVGEDPGRTQDQIAKGLELCKANFLWIIRFPIGEENNISIEDKLPARFIDTVRDRGMVVSGWAPQARILAHPGIGGFMSHYGWSSITESMDFGVPIIAMPMKSEQPINARMVMEVGVGVEVGRDENGNYVGEQIAKAINNVITEKTFCEGMRNRAKKLSEEIKEKEEEEVSEAAEQLLRLCMKNKQQFTNK</sequence>
<evidence type="ECO:0000256" key="3">
    <source>
        <dbReference type="ARBA" id="ARBA00022679"/>
    </source>
</evidence>
<dbReference type="Proteomes" id="UP000826271">
    <property type="component" value="Unassembled WGS sequence"/>
</dbReference>
<protein>
    <recommendedName>
        <fullName evidence="7">Glycosyltransferase</fullName>
    </recommendedName>
</protein>
<dbReference type="Pfam" id="PF00201">
    <property type="entry name" value="UDPGT"/>
    <property type="match status" value="1"/>
</dbReference>
<keyword evidence="4" id="KW-0175">Coiled coil</keyword>
<proteinExistence type="inferred from homology"/>
<keyword evidence="2" id="KW-0328">Glycosyltransferase</keyword>
<comment type="similarity">
    <text evidence="1">Belongs to the UDP-glycosyltransferase family.</text>
</comment>